<keyword evidence="4" id="KW-0560">Oxidoreductase</keyword>
<dbReference type="GO" id="GO:0008202">
    <property type="term" value="P:steroid metabolic process"/>
    <property type="evidence" value="ECO:0007669"/>
    <property type="project" value="UniProtKB-KW"/>
</dbReference>
<dbReference type="GO" id="GO:0047571">
    <property type="term" value="F:3-oxosteroid 1-dehydrogenase activity"/>
    <property type="evidence" value="ECO:0007669"/>
    <property type="project" value="UniProtKB-EC"/>
</dbReference>
<dbReference type="PANTHER" id="PTHR43400:SF10">
    <property type="entry name" value="3-OXOSTEROID 1-DEHYDROGENASE"/>
    <property type="match status" value="1"/>
</dbReference>
<proteinExistence type="inferred from homology"/>
<keyword evidence="5" id="KW-0443">Lipid metabolism</keyword>
<dbReference type="AlphaFoldDB" id="A0A344L726"/>
<dbReference type="OrthoDB" id="9813348at2"/>
<dbReference type="FunFam" id="3.50.50.60:FF:000208">
    <property type="entry name" value="3-ketosteroid dehydrogenase"/>
    <property type="match status" value="1"/>
</dbReference>
<name>A0A344L726_9PSEU</name>
<dbReference type="InterPro" id="IPR050315">
    <property type="entry name" value="FAD-oxidoreductase_2"/>
</dbReference>
<accession>A0A344L726</accession>
<evidence type="ECO:0000256" key="2">
    <source>
        <dbReference type="ARBA" id="ARBA00022630"/>
    </source>
</evidence>
<dbReference type="RefSeq" id="WP_113693086.1">
    <property type="nucleotide sequence ID" value="NZ_CP015163.1"/>
</dbReference>
<dbReference type="PANTHER" id="PTHR43400">
    <property type="entry name" value="FUMARATE REDUCTASE"/>
    <property type="match status" value="1"/>
</dbReference>
<evidence type="ECO:0000256" key="5">
    <source>
        <dbReference type="ARBA" id="ARBA00023221"/>
    </source>
</evidence>
<dbReference type="EMBL" id="CP015163">
    <property type="protein sequence ID" value="AXB43850.1"/>
    <property type="molecule type" value="Genomic_DNA"/>
</dbReference>
<evidence type="ECO:0000313" key="12">
    <source>
        <dbReference type="Proteomes" id="UP000250434"/>
    </source>
</evidence>
<dbReference type="PRINTS" id="PR00368">
    <property type="entry name" value="FADPNR"/>
</dbReference>
<dbReference type="Proteomes" id="UP000250434">
    <property type="component" value="Chromosome"/>
</dbReference>
<feature type="domain" description="FAD-dependent oxidoreductase 2 FAD-binding" evidence="10">
    <location>
        <begin position="6"/>
        <end position="532"/>
    </location>
</feature>
<dbReference type="Pfam" id="PF00890">
    <property type="entry name" value="FAD_binding_2"/>
    <property type="match status" value="1"/>
</dbReference>
<dbReference type="SUPFAM" id="SSF51905">
    <property type="entry name" value="FAD/NAD(P)-binding domain"/>
    <property type="match status" value="1"/>
</dbReference>
<evidence type="ECO:0000256" key="9">
    <source>
        <dbReference type="ARBA" id="ARBA00069709"/>
    </source>
</evidence>
<dbReference type="InterPro" id="IPR027477">
    <property type="entry name" value="Succ_DH/fumarate_Rdtase_cat_sf"/>
</dbReference>
<dbReference type="FunFam" id="3.50.50.60:FF:000240">
    <property type="entry name" value="3-ketosteroid-delta-1-dehydrogenase"/>
    <property type="match status" value="1"/>
</dbReference>
<evidence type="ECO:0000256" key="1">
    <source>
        <dbReference type="ARBA" id="ARBA00001974"/>
    </source>
</evidence>
<evidence type="ECO:0000259" key="10">
    <source>
        <dbReference type="Pfam" id="PF00890"/>
    </source>
</evidence>
<sequence>MPDEFDVVVVGSGAAGMTAALAAARHGLSVVVLEKAAKYGGSTARSGGGVWIPGNEALRAAGIDEPPERAREYLEAIVGDVVPAERRNTYLDRGPEVIEFLHRETPLRLCWVPGYSDYHPEAPGGRAGGRSAEPKPLDARVLGKELANLEPPYSAPPAGVPLMQADYRWLSLLARHPRGITRVFRLGARWLTGRLTGKRQLAMGQALAAGLRAGLLRAGVPVRLDTPLVDLCTEGDRVTGVVVAGGTEIRARLGVVLACGGFEHNAEMRAKYQRAPIGTEWTVGAEANTGDGILAGLKLGATTELMDDAWWGPSIPLTGGPWFALAERSRPGCLLVNERGERFVNESAPYVEAVHAMYGGKYGQGEGPGENVPAWLIFDQRNRNRYMFTGLGPRQPLPGRWYKAGIAAKAGTLRELAESTGLPADRLEATVARFNGFARDGVDQDFGRGKSAYDHYYGDPRNKPNPSLGPVDQAPFYAVRVVPGDLGTKGGLLTDTRARVLRADGSVIDGLYAAGNTSAAVMGHTYAGPGATIGPAMVFGYLAAEDLAAKNRTGGTR</sequence>
<comment type="catalytic activity">
    <reaction evidence="6">
        <text>a 3-oxosteroid + A = a 3-oxo-Delta(1)-steroid + AH2</text>
        <dbReference type="Rhea" id="RHEA:13329"/>
        <dbReference type="ChEBI" id="CHEBI:13193"/>
        <dbReference type="ChEBI" id="CHEBI:17499"/>
        <dbReference type="ChEBI" id="CHEBI:20156"/>
        <dbReference type="ChEBI" id="CHEBI:47788"/>
        <dbReference type="EC" id="1.3.99.4"/>
    </reaction>
</comment>
<organism evidence="11 12">
    <name type="scientific">Amycolatopsis albispora</name>
    <dbReference type="NCBI Taxonomy" id="1804986"/>
    <lineage>
        <taxon>Bacteria</taxon>
        <taxon>Bacillati</taxon>
        <taxon>Actinomycetota</taxon>
        <taxon>Actinomycetes</taxon>
        <taxon>Pseudonocardiales</taxon>
        <taxon>Pseudonocardiaceae</taxon>
        <taxon>Amycolatopsis</taxon>
    </lineage>
</organism>
<gene>
    <name evidence="11" type="ORF">A4R43_16055</name>
</gene>
<dbReference type="InterPro" id="IPR036188">
    <property type="entry name" value="FAD/NAD-bd_sf"/>
</dbReference>
<evidence type="ECO:0000256" key="8">
    <source>
        <dbReference type="ARBA" id="ARBA00066536"/>
    </source>
</evidence>
<dbReference type="KEGG" id="aab:A4R43_16055"/>
<dbReference type="SUPFAM" id="SSF56425">
    <property type="entry name" value="Succinate dehydrogenase/fumarate reductase flavoprotein, catalytic domain"/>
    <property type="match status" value="1"/>
</dbReference>
<keyword evidence="2" id="KW-0285">Flavoprotein</keyword>
<keyword evidence="5" id="KW-0753">Steroid metabolism</keyword>
<evidence type="ECO:0000256" key="7">
    <source>
        <dbReference type="ARBA" id="ARBA00061147"/>
    </source>
</evidence>
<dbReference type="InterPro" id="IPR003953">
    <property type="entry name" value="FAD-dep_OxRdtase_2_FAD-bd"/>
</dbReference>
<keyword evidence="12" id="KW-1185">Reference proteome</keyword>
<dbReference type="NCBIfam" id="NF005882">
    <property type="entry name" value="PRK07843.1"/>
    <property type="match status" value="1"/>
</dbReference>
<evidence type="ECO:0000256" key="4">
    <source>
        <dbReference type="ARBA" id="ARBA00023002"/>
    </source>
</evidence>
<keyword evidence="3" id="KW-0274">FAD</keyword>
<comment type="similarity">
    <text evidence="7">Belongs to the FAD-dependent oxidoreductase 2 family. 3-oxosteroid dehydrogenase subfamily.</text>
</comment>
<dbReference type="Gene3D" id="3.50.50.60">
    <property type="entry name" value="FAD/NAD(P)-binding domain"/>
    <property type="match status" value="2"/>
</dbReference>
<evidence type="ECO:0000256" key="6">
    <source>
        <dbReference type="ARBA" id="ARBA00051951"/>
    </source>
</evidence>
<protein>
    <recommendedName>
        <fullName evidence="9">3-oxosteroid 1-dehydrogenase</fullName>
        <ecNumber evidence="8">1.3.99.4</ecNumber>
    </recommendedName>
</protein>
<evidence type="ECO:0000313" key="11">
    <source>
        <dbReference type="EMBL" id="AXB43850.1"/>
    </source>
</evidence>
<comment type="cofactor">
    <cofactor evidence="1">
        <name>FAD</name>
        <dbReference type="ChEBI" id="CHEBI:57692"/>
    </cofactor>
</comment>
<evidence type="ECO:0000256" key="3">
    <source>
        <dbReference type="ARBA" id="ARBA00022827"/>
    </source>
</evidence>
<dbReference type="EC" id="1.3.99.4" evidence="8"/>
<reference evidence="11 12" key="1">
    <citation type="submission" date="2016-04" db="EMBL/GenBank/DDBJ databases">
        <title>Complete genome sequence and analysis of deep-sea sediment isolate, Amycolatopsis sp. WP1.</title>
        <authorList>
            <person name="Wang H."/>
            <person name="Chen S."/>
            <person name="Wu Q."/>
        </authorList>
    </citation>
    <scope>NUCLEOTIDE SEQUENCE [LARGE SCALE GENOMIC DNA]</scope>
    <source>
        <strain evidence="11 12">WP1</strain>
    </source>
</reference>